<accession>A0ABV3NZ23</accession>
<gene>
    <name evidence="5" type="ORF">AB1E22_19205</name>
</gene>
<keyword evidence="2" id="KW-0238">DNA-binding</keyword>
<dbReference type="PROSITE" id="PS01124">
    <property type="entry name" value="HTH_ARAC_FAMILY_2"/>
    <property type="match status" value="1"/>
</dbReference>
<dbReference type="InterPro" id="IPR018060">
    <property type="entry name" value="HTH_AraC"/>
</dbReference>
<dbReference type="PANTHER" id="PTHR47894:SF4">
    <property type="entry name" value="HTH-TYPE TRANSCRIPTIONAL REGULATOR GADX"/>
    <property type="match status" value="1"/>
</dbReference>
<dbReference type="SMART" id="SM00342">
    <property type="entry name" value="HTH_ARAC"/>
    <property type="match status" value="1"/>
</dbReference>
<dbReference type="PROSITE" id="PS00041">
    <property type="entry name" value="HTH_ARAC_FAMILY_1"/>
    <property type="match status" value="1"/>
</dbReference>
<protein>
    <submittedName>
        <fullName evidence="5">Helix-turn-helix transcriptional regulator</fullName>
    </submittedName>
</protein>
<evidence type="ECO:0000256" key="2">
    <source>
        <dbReference type="ARBA" id="ARBA00023125"/>
    </source>
</evidence>
<dbReference type="Pfam" id="PF12833">
    <property type="entry name" value="HTH_18"/>
    <property type="match status" value="1"/>
</dbReference>
<dbReference type="InterPro" id="IPR009057">
    <property type="entry name" value="Homeodomain-like_sf"/>
</dbReference>
<keyword evidence="6" id="KW-1185">Reference proteome</keyword>
<evidence type="ECO:0000259" key="4">
    <source>
        <dbReference type="PROSITE" id="PS01124"/>
    </source>
</evidence>
<sequence length="312" mass="35635">MSTHEMEKPYGRISENVHYQLMSKVSGLNKSVYGSCIPEYVYSNSVEHSHAVFPELIGLCLNEKNLGSALCSFSENRFLIGDCDDLFIEKGESQTRIRYKNRAPQSVNNPSAIFNLVLLGGILKSYAPHMEMQISVTDSAIHHLALVNDMFNKTCLLHQEHDAIILDNHYLECESASFNLLLNRLQKNHISALKKQIFSEPPLTAAVNALIEQSYLSGRESNANSIMERVCQELRISRWTLNRRLQQESVTFTQLLNQKQLSLSMRMLRESTLSIQEISDCLGFSSHSVYSRFFKNHLQISPIQYREKGRQS</sequence>
<evidence type="ECO:0000256" key="3">
    <source>
        <dbReference type="ARBA" id="ARBA00023163"/>
    </source>
</evidence>
<evidence type="ECO:0000313" key="6">
    <source>
        <dbReference type="Proteomes" id="UP001555342"/>
    </source>
</evidence>
<proteinExistence type="predicted"/>
<dbReference type="PANTHER" id="PTHR47894">
    <property type="entry name" value="HTH-TYPE TRANSCRIPTIONAL REGULATOR GADX"/>
    <property type="match status" value="1"/>
</dbReference>
<dbReference type="EMBL" id="JBFMVT010000002">
    <property type="protein sequence ID" value="MEW7314802.1"/>
    <property type="molecule type" value="Genomic_DNA"/>
</dbReference>
<evidence type="ECO:0000313" key="5">
    <source>
        <dbReference type="EMBL" id="MEW7314802.1"/>
    </source>
</evidence>
<feature type="domain" description="HTH araC/xylS-type" evidence="4">
    <location>
        <begin position="205"/>
        <end position="308"/>
    </location>
</feature>
<evidence type="ECO:0000256" key="1">
    <source>
        <dbReference type="ARBA" id="ARBA00023015"/>
    </source>
</evidence>
<dbReference type="Gene3D" id="1.10.10.60">
    <property type="entry name" value="Homeodomain-like"/>
    <property type="match status" value="1"/>
</dbReference>
<keyword evidence="3" id="KW-0804">Transcription</keyword>
<dbReference type="RefSeq" id="WP_367596818.1">
    <property type="nucleotide sequence ID" value="NZ_JBFMVT010000002.1"/>
</dbReference>
<comment type="caution">
    <text evidence="5">The sequence shown here is derived from an EMBL/GenBank/DDBJ whole genome shotgun (WGS) entry which is preliminary data.</text>
</comment>
<name>A0ABV3NZ23_9ENTR</name>
<keyword evidence="1" id="KW-0805">Transcription regulation</keyword>
<dbReference type="Proteomes" id="UP001555342">
    <property type="component" value="Unassembled WGS sequence"/>
</dbReference>
<reference evidence="5 6" key="1">
    <citation type="submission" date="2024-07" db="EMBL/GenBank/DDBJ databases">
        <authorList>
            <person name="Wang L."/>
        </authorList>
    </citation>
    <scope>NUCLEOTIDE SEQUENCE [LARGE SCALE GENOMIC DNA]</scope>
    <source>
        <strain evidence="5 6">WL359</strain>
    </source>
</reference>
<organism evidence="5 6">
    <name type="scientific">Buttiauxella gaviniae</name>
    <dbReference type="NCBI Taxonomy" id="82990"/>
    <lineage>
        <taxon>Bacteria</taxon>
        <taxon>Pseudomonadati</taxon>
        <taxon>Pseudomonadota</taxon>
        <taxon>Gammaproteobacteria</taxon>
        <taxon>Enterobacterales</taxon>
        <taxon>Enterobacteriaceae</taxon>
        <taxon>Buttiauxella</taxon>
    </lineage>
</organism>
<dbReference type="SUPFAM" id="SSF46689">
    <property type="entry name" value="Homeodomain-like"/>
    <property type="match status" value="1"/>
</dbReference>
<dbReference type="InterPro" id="IPR018062">
    <property type="entry name" value="HTH_AraC-typ_CS"/>
</dbReference>